<keyword evidence="5" id="KW-1185">Reference proteome</keyword>
<dbReference type="PANTHER" id="PTHR43825">
    <property type="entry name" value="PYRUVATE DEHYDROGENASE E1 COMPONENT"/>
    <property type="match status" value="1"/>
</dbReference>
<evidence type="ECO:0000313" key="5">
    <source>
        <dbReference type="Proteomes" id="UP001189429"/>
    </source>
</evidence>
<feature type="non-terminal residue" evidence="4">
    <location>
        <position position="1"/>
    </location>
</feature>
<dbReference type="InterPro" id="IPR004660">
    <property type="entry name" value="PDH_E1"/>
</dbReference>
<dbReference type="Gene3D" id="3.40.50.970">
    <property type="match status" value="2"/>
</dbReference>
<dbReference type="InterPro" id="IPR035807">
    <property type="entry name" value="PDC_E1_N"/>
</dbReference>
<dbReference type="EMBL" id="CAUYUJ010002010">
    <property type="protein sequence ID" value="CAK0798764.1"/>
    <property type="molecule type" value="Genomic_DNA"/>
</dbReference>
<dbReference type="PROSITE" id="PS50222">
    <property type="entry name" value="EF_HAND_2"/>
    <property type="match status" value="1"/>
</dbReference>
<dbReference type="PROSITE" id="PS00018">
    <property type="entry name" value="EF_HAND_1"/>
    <property type="match status" value="1"/>
</dbReference>
<dbReference type="SUPFAM" id="SSF47473">
    <property type="entry name" value="EF-hand"/>
    <property type="match status" value="1"/>
</dbReference>
<feature type="region of interest" description="Disordered" evidence="2">
    <location>
        <begin position="1"/>
        <end position="28"/>
    </location>
</feature>
<comment type="caution">
    <text evidence="4">The sequence shown here is derived from an EMBL/GenBank/DDBJ whole genome shotgun (WGS) entry which is preliminary data.</text>
</comment>
<sequence>PLWPGQRRLGHLSSEAGRRTAPARRVWSHCGSRRPVRIQRCRAGSAAPRPDEVLPAPRAARGPLRVVAAGQELHAPDQARGRGLAPKTEGGHELRPPPAGATRDPGSAGAQVLSNEWFARADVDGSKALGSGELAALMESIGIPLRESEQQRFFDFFAKNKKDEISYPEFVSVLRGQMPQFAASLGFMNQYTGHYPTAMAGFNQLLPRFDSQESDEWVESLDAVIQHHGPLRTRFLLHELMDEAIRRGVKISPSVTTPMCNTIPTTAEPDYPGDLKMEGRISNLVRWNAAVMVSDGNKRAPGVGGHIGTFASVCDIWEVAMNHIYRGKGYGGGMGDSIYMQGHAAPGAYARAYLEQRLSLERIMNFRQEVGGKGLSSYPHPRLMPDFWENPTVSMGLGPLSAVTQARLFRYLHLRGLADTSNSRVWCFIGDGEMDEPESIYAIARAGYERLNNLIMIVNCNYQRLDGPVRGNSKVIQEFEGVFRGAGFDCIKLIWGDVWNDLVDNDHDGRLIEVLERCPDGDCQRYAAKQDGALVRKELFEANGLADRVAHLSDQELISAFMLPGGHDHKKIYAALKQAETNAESGGRPTAILAKTLKGFSLATFQGRNTVHQQKSLKLDEMLTFRDVLDIPLTDEQIEKGGAGQGGEFFRNPGPDSPEVKYMVERRRALGGFLPTRVPAQISKLVELPTADNFTIFDKGNPKPGSTTMAFATLLRRLMKAGDFGQRCVPMITDEARTFGLNAFFHEFKIHAPFGQHYTPVDHDILMKYSEAPDGRILQEGISEAGALCTWIATGTAYASQGCPMMPFFIYYSMFGFQRVGDQIWQAADARARGFLLGATAGRTTLNGEGLQHQDGHSLLMALTNPAVVGWDPAFAYELSYRTRHQGDVGRGQGPDLLRLRVQREHADAPRA</sequence>
<dbReference type="InterPro" id="IPR018247">
    <property type="entry name" value="EF_Hand_1_Ca_BS"/>
</dbReference>
<dbReference type="CDD" id="cd02017">
    <property type="entry name" value="TPP_E1_EcPDC_like"/>
    <property type="match status" value="1"/>
</dbReference>
<dbReference type="InterPro" id="IPR011992">
    <property type="entry name" value="EF-hand-dom_pair"/>
</dbReference>
<keyword evidence="1" id="KW-0106">Calcium</keyword>
<accession>A0ABN9Q086</accession>
<proteinExistence type="predicted"/>
<feature type="domain" description="EF-hand" evidence="3">
    <location>
        <begin position="145"/>
        <end position="180"/>
    </location>
</feature>
<evidence type="ECO:0000313" key="4">
    <source>
        <dbReference type="EMBL" id="CAK0798764.1"/>
    </source>
</evidence>
<dbReference type="NCBIfam" id="TIGR00759">
    <property type="entry name" value="aceE"/>
    <property type="match status" value="1"/>
</dbReference>
<gene>
    <name evidence="4" type="ORF">PCOR1329_LOCUS7427</name>
</gene>
<dbReference type="InterPro" id="IPR029061">
    <property type="entry name" value="THDP-binding"/>
</dbReference>
<reference evidence="4" key="1">
    <citation type="submission" date="2023-10" db="EMBL/GenBank/DDBJ databases">
        <authorList>
            <person name="Chen Y."/>
            <person name="Shah S."/>
            <person name="Dougan E. K."/>
            <person name="Thang M."/>
            <person name="Chan C."/>
        </authorList>
    </citation>
    <scope>NUCLEOTIDE SEQUENCE [LARGE SCALE GENOMIC DNA]</scope>
</reference>
<evidence type="ECO:0000256" key="2">
    <source>
        <dbReference type="SAM" id="MobiDB-lite"/>
    </source>
</evidence>
<dbReference type="InterPro" id="IPR002048">
    <property type="entry name" value="EF_hand_dom"/>
</dbReference>
<feature type="region of interest" description="Disordered" evidence="2">
    <location>
        <begin position="71"/>
        <end position="109"/>
    </location>
</feature>
<evidence type="ECO:0000259" key="3">
    <source>
        <dbReference type="PROSITE" id="PS50222"/>
    </source>
</evidence>
<dbReference type="SUPFAM" id="SSF52518">
    <property type="entry name" value="Thiamin diphosphate-binding fold (THDP-binding)"/>
    <property type="match status" value="2"/>
</dbReference>
<evidence type="ECO:0000256" key="1">
    <source>
        <dbReference type="ARBA" id="ARBA00022837"/>
    </source>
</evidence>
<name>A0ABN9Q086_9DINO</name>
<dbReference type="InterPro" id="IPR051157">
    <property type="entry name" value="PDH/Transketolase"/>
</dbReference>
<organism evidence="4 5">
    <name type="scientific">Prorocentrum cordatum</name>
    <dbReference type="NCBI Taxonomy" id="2364126"/>
    <lineage>
        <taxon>Eukaryota</taxon>
        <taxon>Sar</taxon>
        <taxon>Alveolata</taxon>
        <taxon>Dinophyceae</taxon>
        <taxon>Prorocentrales</taxon>
        <taxon>Prorocentraceae</taxon>
        <taxon>Prorocentrum</taxon>
    </lineage>
</organism>
<dbReference type="Proteomes" id="UP001189429">
    <property type="component" value="Unassembled WGS sequence"/>
</dbReference>
<protein>
    <recommendedName>
        <fullName evidence="3">EF-hand domain-containing protein</fullName>
    </recommendedName>
</protein>
<dbReference type="PANTHER" id="PTHR43825:SF3">
    <property type="entry name" value="PYRUVATE DEHYDROGENASE E1 COMPONENT"/>
    <property type="match status" value="1"/>
</dbReference>
<dbReference type="Gene3D" id="1.10.238.10">
    <property type="entry name" value="EF-hand"/>
    <property type="match status" value="1"/>
</dbReference>
<dbReference type="Pfam" id="PF17831">
    <property type="entry name" value="PDH_E1_M"/>
    <property type="match status" value="1"/>
</dbReference>
<dbReference type="CDD" id="cd00051">
    <property type="entry name" value="EFh"/>
    <property type="match status" value="1"/>
</dbReference>
<dbReference type="InterPro" id="IPR041621">
    <property type="entry name" value="PDH_E1_M"/>
</dbReference>